<dbReference type="EMBL" id="JAJUBC010000037">
    <property type="protein sequence ID" value="MDD1795917.1"/>
    <property type="molecule type" value="Genomic_DNA"/>
</dbReference>
<evidence type="ECO:0000259" key="2">
    <source>
        <dbReference type="PROSITE" id="PS51841"/>
    </source>
</evidence>
<dbReference type="Pfam" id="PF03372">
    <property type="entry name" value="Exo_endo_phos"/>
    <property type="match status" value="1"/>
</dbReference>
<name>A0ABT5R6L1_9GAMM</name>
<proteinExistence type="predicted"/>
<keyword evidence="3" id="KW-0540">Nuclease</keyword>
<accession>A0ABT5R6L1</accession>
<dbReference type="SUPFAM" id="SSF56219">
    <property type="entry name" value="DNase I-like"/>
    <property type="match status" value="1"/>
</dbReference>
<keyword evidence="1" id="KW-0732">Signal</keyword>
<dbReference type="SUPFAM" id="SSF74853">
    <property type="entry name" value="Lamin A/C globular tail domain"/>
    <property type="match status" value="1"/>
</dbReference>
<feature type="domain" description="LTD" evidence="2">
    <location>
        <begin position="11"/>
        <end position="131"/>
    </location>
</feature>
<reference evidence="3" key="1">
    <citation type="submission" date="2021-12" db="EMBL/GenBank/DDBJ databases">
        <title>Enterovibrio ZSDZ35 sp. nov. and Enterovibrio ZSDZ42 sp. nov., isolated from coastal seawater in Qingdao.</title>
        <authorList>
            <person name="Zhang P."/>
        </authorList>
    </citation>
    <scope>NUCLEOTIDE SEQUENCE</scope>
    <source>
        <strain evidence="3">ZSDZ42</strain>
    </source>
</reference>
<dbReference type="Pfam" id="PF00932">
    <property type="entry name" value="LTD"/>
    <property type="match status" value="1"/>
</dbReference>
<protein>
    <submittedName>
        <fullName evidence="3">ExeM/NucH family extracellular endonuclease</fullName>
    </submittedName>
</protein>
<dbReference type="Proteomes" id="UP001149400">
    <property type="component" value="Unassembled WGS sequence"/>
</dbReference>
<organism evidence="3 4">
    <name type="scientific">Enterovibrio gelatinilyticus</name>
    <dbReference type="NCBI Taxonomy" id="2899819"/>
    <lineage>
        <taxon>Bacteria</taxon>
        <taxon>Pseudomonadati</taxon>
        <taxon>Pseudomonadota</taxon>
        <taxon>Gammaproteobacteria</taxon>
        <taxon>Vibrionales</taxon>
        <taxon>Vibrionaceae</taxon>
        <taxon>Enterovibrio</taxon>
    </lineage>
</organism>
<feature type="chain" id="PRO_5046392041" evidence="1">
    <location>
        <begin position="22"/>
        <end position="939"/>
    </location>
</feature>
<dbReference type="InterPro" id="IPR036415">
    <property type="entry name" value="Lamin_tail_dom_sf"/>
</dbReference>
<dbReference type="CDD" id="cd04486">
    <property type="entry name" value="YhcR_OBF_like"/>
    <property type="match status" value="1"/>
</dbReference>
<dbReference type="PANTHER" id="PTHR42834:SF1">
    <property type="entry name" value="ENDONUCLEASE_EXONUCLEASE_PHOSPHATASE FAMILY PROTEIN (AFU_ORTHOLOGUE AFUA_3G09210)"/>
    <property type="match status" value="1"/>
</dbReference>
<comment type="caution">
    <text evidence="3">The sequence shown here is derived from an EMBL/GenBank/DDBJ whole genome shotgun (WGS) entry which is preliminary data.</text>
</comment>
<dbReference type="RefSeq" id="WP_274166682.1">
    <property type="nucleotide sequence ID" value="NZ_JAJUBC010000037.1"/>
</dbReference>
<dbReference type="PANTHER" id="PTHR42834">
    <property type="entry name" value="ENDONUCLEASE/EXONUCLEASE/PHOSPHATASE FAMILY PROTEIN (AFU_ORTHOLOGUE AFUA_3G09210)"/>
    <property type="match status" value="1"/>
</dbReference>
<evidence type="ECO:0000313" key="3">
    <source>
        <dbReference type="EMBL" id="MDD1795917.1"/>
    </source>
</evidence>
<dbReference type="InterPro" id="IPR005135">
    <property type="entry name" value="Endo/exonuclease/phosphatase"/>
</dbReference>
<dbReference type="PROSITE" id="PS51841">
    <property type="entry name" value="LTD"/>
    <property type="match status" value="1"/>
</dbReference>
<dbReference type="InterPro" id="IPR036691">
    <property type="entry name" value="Endo/exonu/phosph_ase_sf"/>
</dbReference>
<keyword evidence="3" id="KW-0255">Endonuclease</keyword>
<feature type="signal peptide" evidence="1">
    <location>
        <begin position="1"/>
        <end position="21"/>
    </location>
</feature>
<evidence type="ECO:0000313" key="4">
    <source>
        <dbReference type="Proteomes" id="UP001149400"/>
    </source>
</evidence>
<dbReference type="NCBIfam" id="NF033681">
    <property type="entry name" value="ExeM_NucH_DNase"/>
    <property type="match status" value="1"/>
</dbReference>
<dbReference type="Gene3D" id="3.60.10.10">
    <property type="entry name" value="Endonuclease/exonuclease/phosphatase"/>
    <property type="match status" value="1"/>
</dbReference>
<keyword evidence="3" id="KW-0378">Hydrolase</keyword>
<dbReference type="InterPro" id="IPR001322">
    <property type="entry name" value="Lamin_tail_dom"/>
</dbReference>
<dbReference type="InterPro" id="IPR047971">
    <property type="entry name" value="ExeM-like"/>
</dbReference>
<gene>
    <name evidence="3" type="ORF">LRP50_22620</name>
</gene>
<dbReference type="GO" id="GO:0004519">
    <property type="term" value="F:endonuclease activity"/>
    <property type="evidence" value="ECO:0007669"/>
    <property type="project" value="UniProtKB-KW"/>
</dbReference>
<keyword evidence="4" id="KW-1185">Reference proteome</keyword>
<evidence type="ECO:0000256" key="1">
    <source>
        <dbReference type="SAM" id="SignalP"/>
    </source>
</evidence>
<sequence>MKISTWSSLALALSVALPASADVLITEYVEGSSNNKAIEISNLGASAVNLDNWSLKLAFNSNTTFSSTIALSGSLAAGDSFVVGHSSASADITDVSQITTGSLGFNGNDVVALVDDGDNIIDSLGELALGSNYAVNTTLRRQDGSTGRTDITTAFDSSIEWQSYAQDTFDGLGCSGLDACDGGGGGGGNTFTCDDETLTPTYAVQGSGARSPLVPDGSFESEDSYFVSGVVTAVTTSLYKGFWIQDANGDGDSATSDGLFVFTGQAPTDIEPGMQVCAGGKVKEFFNLTELDASGDKWEVIETVGELAATELAVSEGESLDDALERHEGMKVRLTQTSEMVVTRNFGFDFDAFRNNMVLSHEAPLFKPTQLHIAGSQEAADLAAANDANQLFIESDEKAPDGVVPYFPGLDAEQGYIRVGDTVTNLEGVLGYSFSDYRLVVTNELTAGDFVREQDRTAAPQTFDNTNLKVASFNVLNYFTSASAIGGALNVTCDDQADADASRGCNRGTKDAAEFALQQAKIVNALTAMDADIVGLMEIENNGFADTGALANLVAELNSRFADEAEHYSYITPAAADLTEGAFLGGDAIQVAVIYRDAVVSLSGDAVVVRMPEQHISGENPDGETRQLDKFQRDSLLQTFNVVEGETLSVAVSHFKSKGSGCYEDWIAGEFSDDPADLQGRCNEFRVSAAETLGNALSDIQGDVIALGDFNAYGREDPMRVFTDYDSASAERKIVTAAGTSIAGVTLDDVAREVGDGFGYVNLAMYALGDDAFSYTFDGELGSLDHAVGNASVVEKVTGVEDWHINSVESSLFEYSGRFTGDLVKSDNAYSSSDHDPVVISLQYAVAPQKFTLRFKNKSFFWVQPTINGQVDSSRPWLRWKSNRKYNQDSQFLADQGIGFGDSVSLGMRLWGFIDIPCGQATLDEKTKAVFRRFSCNIK</sequence>